<dbReference type="CDD" id="cd05288">
    <property type="entry name" value="PGDH"/>
    <property type="match status" value="1"/>
</dbReference>
<dbReference type="InterPro" id="IPR011032">
    <property type="entry name" value="GroES-like_sf"/>
</dbReference>
<evidence type="ECO:0000259" key="3">
    <source>
        <dbReference type="Pfam" id="PF16884"/>
    </source>
</evidence>
<dbReference type="Pfam" id="PF00107">
    <property type="entry name" value="ADH_zinc_N"/>
    <property type="match status" value="1"/>
</dbReference>
<dbReference type="InterPro" id="IPR036291">
    <property type="entry name" value="NAD(P)-bd_dom_sf"/>
</dbReference>
<dbReference type="InterPro" id="IPR013149">
    <property type="entry name" value="ADH-like_C"/>
</dbReference>
<protein>
    <submittedName>
        <fullName evidence="4">NAD(P)-binding protein</fullName>
    </submittedName>
</protein>
<dbReference type="InterPro" id="IPR045010">
    <property type="entry name" value="MDR_fam"/>
</dbReference>
<feature type="domain" description="Alcohol dehydrogenase-like C-terminal" evidence="2">
    <location>
        <begin position="103"/>
        <end position="222"/>
    </location>
</feature>
<evidence type="ECO:0000256" key="1">
    <source>
        <dbReference type="ARBA" id="ARBA00023002"/>
    </source>
</evidence>
<dbReference type="PANTHER" id="PTHR43205">
    <property type="entry name" value="PROSTAGLANDIN REDUCTASE"/>
    <property type="match status" value="1"/>
</dbReference>
<organism evidence="4 5">
    <name type="scientific">Nadsonia fulvescens var. elongata DSM 6958</name>
    <dbReference type="NCBI Taxonomy" id="857566"/>
    <lineage>
        <taxon>Eukaryota</taxon>
        <taxon>Fungi</taxon>
        <taxon>Dikarya</taxon>
        <taxon>Ascomycota</taxon>
        <taxon>Saccharomycotina</taxon>
        <taxon>Dipodascomycetes</taxon>
        <taxon>Dipodascales</taxon>
        <taxon>Dipodascales incertae sedis</taxon>
        <taxon>Nadsonia</taxon>
    </lineage>
</organism>
<dbReference type="STRING" id="857566.A0A1E3PIP7"/>
<dbReference type="AlphaFoldDB" id="A0A1E3PIP7"/>
<dbReference type="Gene3D" id="3.40.50.720">
    <property type="entry name" value="NAD(P)-binding Rossmann-like Domain"/>
    <property type="match status" value="1"/>
</dbReference>
<dbReference type="GO" id="GO:0016628">
    <property type="term" value="F:oxidoreductase activity, acting on the CH-CH group of donors, NAD or NADP as acceptor"/>
    <property type="evidence" value="ECO:0007669"/>
    <property type="project" value="InterPro"/>
</dbReference>
<evidence type="ECO:0000313" key="5">
    <source>
        <dbReference type="Proteomes" id="UP000095009"/>
    </source>
</evidence>
<reference evidence="4 5" key="1">
    <citation type="journal article" date="2016" name="Proc. Natl. Acad. Sci. U.S.A.">
        <title>Comparative genomics of biotechnologically important yeasts.</title>
        <authorList>
            <person name="Riley R."/>
            <person name="Haridas S."/>
            <person name="Wolfe K.H."/>
            <person name="Lopes M.R."/>
            <person name="Hittinger C.T."/>
            <person name="Goeker M."/>
            <person name="Salamov A.A."/>
            <person name="Wisecaver J.H."/>
            <person name="Long T.M."/>
            <person name="Calvey C.H."/>
            <person name="Aerts A.L."/>
            <person name="Barry K.W."/>
            <person name="Choi C."/>
            <person name="Clum A."/>
            <person name="Coughlan A.Y."/>
            <person name="Deshpande S."/>
            <person name="Douglass A.P."/>
            <person name="Hanson S.J."/>
            <person name="Klenk H.-P."/>
            <person name="LaButti K.M."/>
            <person name="Lapidus A."/>
            <person name="Lindquist E.A."/>
            <person name="Lipzen A.M."/>
            <person name="Meier-Kolthoff J.P."/>
            <person name="Ohm R.A."/>
            <person name="Otillar R.P."/>
            <person name="Pangilinan J.L."/>
            <person name="Peng Y."/>
            <person name="Rokas A."/>
            <person name="Rosa C.A."/>
            <person name="Scheuner C."/>
            <person name="Sibirny A.A."/>
            <person name="Slot J.C."/>
            <person name="Stielow J.B."/>
            <person name="Sun H."/>
            <person name="Kurtzman C.P."/>
            <person name="Blackwell M."/>
            <person name="Grigoriev I.V."/>
            <person name="Jeffries T.W."/>
        </authorList>
    </citation>
    <scope>NUCLEOTIDE SEQUENCE [LARGE SCALE GENOMIC DNA]</scope>
    <source>
        <strain evidence="4 5">DSM 6958</strain>
    </source>
</reference>
<gene>
    <name evidence="4" type="ORF">NADFUDRAFT_46949</name>
</gene>
<dbReference type="PANTHER" id="PTHR43205:SF42">
    <property type="entry name" value="ALCOHOL DEHYDROGENASE, ZINC-CONTAINING (AFU_ORTHOLOGUE AFUA_7G04530)"/>
    <property type="match status" value="1"/>
</dbReference>
<dbReference type="Pfam" id="PF16884">
    <property type="entry name" value="ADH_N_2"/>
    <property type="match status" value="1"/>
</dbReference>
<dbReference type="SUPFAM" id="SSF51735">
    <property type="entry name" value="NAD(P)-binding Rossmann-fold domains"/>
    <property type="match status" value="1"/>
</dbReference>
<evidence type="ECO:0000259" key="2">
    <source>
        <dbReference type="Pfam" id="PF00107"/>
    </source>
</evidence>
<dbReference type="InterPro" id="IPR041694">
    <property type="entry name" value="ADH_N_2"/>
</dbReference>
<proteinExistence type="predicted"/>
<keyword evidence="1" id="KW-0560">Oxidoreductase</keyword>
<name>A0A1E3PIP7_9ASCO</name>
<dbReference type="Proteomes" id="UP000095009">
    <property type="component" value="Unassembled WGS sequence"/>
</dbReference>
<evidence type="ECO:0000313" key="4">
    <source>
        <dbReference type="EMBL" id="ODQ65228.1"/>
    </source>
</evidence>
<dbReference type="OrthoDB" id="809632at2759"/>
<accession>A0A1E3PIP7</accession>
<dbReference type="EMBL" id="KV454410">
    <property type="protein sequence ID" value="ODQ65228.1"/>
    <property type="molecule type" value="Genomic_DNA"/>
</dbReference>
<dbReference type="SUPFAM" id="SSF50129">
    <property type="entry name" value="GroES-like"/>
    <property type="match status" value="1"/>
</dbReference>
<sequence length="263" mass="28305">MDPIKINGVMRAWGLAKIIVSKKKGFNEGDLVYGLVGFSEFVITNGTGLNKIEVPSGDDIVDVLGVLGLNGLTAYAGLFDVAHGIKKGDRVVGSGAAGATDSIVGQIAKTQGVHIVGIAGSNEKHDVLLNEFNFNVALNYKKDTFKQDFIVATNDGIGIYWDNVGGEILELALEQASNFPNIINWGCIAEYNKSEAPIGIRNYFHIVTKRLTLRGFICSDHYKIFGEARKELSAWLASGQLKAKSAVLTGRMEKAPEALAALF</sequence>
<dbReference type="Gene3D" id="3.90.180.10">
    <property type="entry name" value="Medium-chain alcohol dehydrogenases, catalytic domain"/>
    <property type="match status" value="1"/>
</dbReference>
<keyword evidence="5" id="KW-1185">Reference proteome</keyword>
<feature type="domain" description="Oxidoreductase N-terminal" evidence="3">
    <location>
        <begin position="2"/>
        <end position="52"/>
    </location>
</feature>